<protein>
    <submittedName>
        <fullName evidence="1">Short chain dehydrogenase</fullName>
    </submittedName>
</protein>
<dbReference type="SUPFAM" id="SSF51735">
    <property type="entry name" value="NAD(P)-binding Rossmann-fold domains"/>
    <property type="match status" value="1"/>
</dbReference>
<dbReference type="InterPro" id="IPR002347">
    <property type="entry name" value="SDR_fam"/>
</dbReference>
<dbReference type="InterPro" id="IPR051935">
    <property type="entry name" value="HSDL2"/>
</dbReference>
<reference evidence="1" key="1">
    <citation type="submission" date="2019-09" db="EMBL/GenBank/DDBJ databases">
        <authorList>
            <person name="Needham M D."/>
        </authorList>
    </citation>
    <scope>NUCLEOTIDE SEQUENCE</scope>
</reference>
<accession>A0A5E8CMB8</accession>
<dbReference type="EMBL" id="CABVLZ010000007">
    <property type="protein sequence ID" value="VVU95682.1"/>
    <property type="molecule type" value="Genomic_DNA"/>
</dbReference>
<dbReference type="NCBIfam" id="NF006133">
    <property type="entry name" value="PRK08278.1"/>
    <property type="match status" value="1"/>
</dbReference>
<proteinExistence type="predicted"/>
<name>A0A5E8CMB8_9ZZZZ</name>
<sequence length="281" mass="31081">MTNKVAIITGASRGIGRAIALGLGKNNYNIVVASKSITDSEKLPGTIHSVAQEIKELGSDALAVQTDVRKEGQIEELVEKTMDKFGRIDAVINNAGALWWRNIKDTPISKYSLINDVNSKASYHLAQLCIPHMEKNDEGGHIIMQSPPLTIGKNLAFDTSMFAGKTAYMISKLGMTMTALGIAEEYKGKNIAANSLWPMTPIESYALKNYNLGKPEHWRKPDILVDCVLNILKQDPNKFSGNQLIDEEFLKYLGETDFSKYQCVPGSEPPKMADIQDMWKS</sequence>
<evidence type="ECO:0000313" key="1">
    <source>
        <dbReference type="EMBL" id="VVU95682.1"/>
    </source>
</evidence>
<dbReference type="Gene3D" id="3.40.50.720">
    <property type="entry name" value="NAD(P)-binding Rossmann-like Domain"/>
    <property type="match status" value="1"/>
</dbReference>
<dbReference type="Pfam" id="PF00106">
    <property type="entry name" value="adh_short"/>
    <property type="match status" value="1"/>
</dbReference>
<gene>
    <name evidence="1" type="ORF">CPAV1605_1437</name>
</gene>
<dbReference type="PRINTS" id="PR00081">
    <property type="entry name" value="GDHRDH"/>
</dbReference>
<dbReference type="AlphaFoldDB" id="A0A5E8CMB8"/>
<organism evidence="1">
    <name type="scientific">seawater metagenome</name>
    <dbReference type="NCBI Taxonomy" id="1561972"/>
    <lineage>
        <taxon>unclassified sequences</taxon>
        <taxon>metagenomes</taxon>
        <taxon>ecological metagenomes</taxon>
    </lineage>
</organism>
<dbReference type="PANTHER" id="PTHR42808:SF4">
    <property type="entry name" value="SHORT CHAIN DEHYDROGENASE"/>
    <property type="match status" value="1"/>
</dbReference>
<dbReference type="InterPro" id="IPR036291">
    <property type="entry name" value="NAD(P)-bd_dom_sf"/>
</dbReference>
<dbReference type="PANTHER" id="PTHR42808">
    <property type="entry name" value="HYDROXYSTEROID DEHYDROGENASE-LIKE PROTEIN 2"/>
    <property type="match status" value="1"/>
</dbReference>